<reference evidence="1 2" key="1">
    <citation type="submission" date="2019-05" db="EMBL/GenBank/DDBJ databases">
        <authorList>
            <consortium name="Science for Life Laboratories"/>
        </authorList>
    </citation>
    <scope>NUCLEOTIDE SEQUENCE [LARGE SCALE GENOMIC DNA]</scope>
    <source>
        <strain evidence="1">Soil9</strain>
    </source>
</reference>
<keyword evidence="2" id="KW-1185">Reference proteome</keyword>
<gene>
    <name evidence="1" type="ORF">SOIL9_13040</name>
</gene>
<sequence length="113" mass="12457">MNFTDALRAYDTPEFRDALTGQLEKHYSALPLGSGCKRGGYPQTGATITVRDVAANHAQITADVTIRFTEAFSSGCSEAPSEELRWIDCRVFIQRVDGSATIEAVEPERPEEF</sequence>
<dbReference type="Proteomes" id="UP000464178">
    <property type="component" value="Chromosome"/>
</dbReference>
<proteinExistence type="predicted"/>
<protein>
    <submittedName>
        <fullName evidence="1">Uncharacterized protein</fullName>
    </submittedName>
</protein>
<evidence type="ECO:0000313" key="1">
    <source>
        <dbReference type="EMBL" id="VTR96410.1"/>
    </source>
</evidence>
<accession>A0A6P2DA70</accession>
<evidence type="ECO:0000313" key="2">
    <source>
        <dbReference type="Proteomes" id="UP000464178"/>
    </source>
</evidence>
<name>A0A6P2DA70_9BACT</name>
<dbReference type="KEGG" id="gms:SOIL9_13040"/>
<dbReference type="EMBL" id="LR593886">
    <property type="protein sequence ID" value="VTR96410.1"/>
    <property type="molecule type" value="Genomic_DNA"/>
</dbReference>
<dbReference type="AlphaFoldDB" id="A0A6P2DA70"/>
<organism evidence="1 2">
    <name type="scientific">Gemmata massiliana</name>
    <dbReference type="NCBI Taxonomy" id="1210884"/>
    <lineage>
        <taxon>Bacteria</taxon>
        <taxon>Pseudomonadati</taxon>
        <taxon>Planctomycetota</taxon>
        <taxon>Planctomycetia</taxon>
        <taxon>Gemmatales</taxon>
        <taxon>Gemmataceae</taxon>
        <taxon>Gemmata</taxon>
    </lineage>
</organism>
<dbReference type="RefSeq" id="WP_162670699.1">
    <property type="nucleotide sequence ID" value="NZ_LR593886.1"/>
</dbReference>